<dbReference type="UniPathway" id="UPA00601">
    <property type="reaction ID" value="UER00295"/>
</dbReference>
<reference evidence="21 23" key="1">
    <citation type="submission" date="2014-12" db="EMBL/GenBank/DDBJ databases">
        <title>Genome sequence of Morococcus cerebrosus.</title>
        <authorList>
            <person name="Shin S.-K."/>
            <person name="Yi H."/>
        </authorList>
    </citation>
    <scope>NUCLEOTIDE SEQUENCE [LARGE SCALE GENOMIC DNA]</scope>
    <source>
        <strain evidence="21 23">CIP 81.93</strain>
    </source>
</reference>
<keyword evidence="10 13" id="KW-0520">NAD</keyword>
<dbReference type="AlphaFoldDB" id="A0A0C1GIU5"/>
<feature type="binding site" evidence="13">
    <location>
        <position position="472"/>
    </location>
    <ligand>
        <name>K(+)</name>
        <dbReference type="ChEBI" id="CHEBI:29103"/>
        <note>ligand shared between two tetrameric partners</note>
    </ligand>
</feature>
<dbReference type="GO" id="GO:0000166">
    <property type="term" value="F:nucleotide binding"/>
    <property type="evidence" value="ECO:0007669"/>
    <property type="project" value="UniProtKB-UniRule"/>
</dbReference>
<dbReference type="CDD" id="cd00381">
    <property type="entry name" value="IMPDH"/>
    <property type="match status" value="1"/>
</dbReference>
<comment type="subunit">
    <text evidence="3 13">Homotetramer.</text>
</comment>
<feature type="domain" description="CBS" evidence="20">
    <location>
        <begin position="92"/>
        <end position="149"/>
    </location>
</feature>
<evidence type="ECO:0000313" key="22">
    <source>
        <dbReference type="EMBL" id="UNV88276.1"/>
    </source>
</evidence>
<dbReference type="InterPro" id="IPR013785">
    <property type="entry name" value="Aldolase_TIM"/>
</dbReference>
<dbReference type="InterPro" id="IPR000644">
    <property type="entry name" value="CBS_dom"/>
</dbReference>
<feature type="active site" description="Proton acceptor" evidence="13 14">
    <location>
        <position position="401"/>
    </location>
</feature>
<dbReference type="InterPro" id="IPR015875">
    <property type="entry name" value="IMP_DH/GMP_Rdtase_CS"/>
</dbReference>
<evidence type="ECO:0000256" key="7">
    <source>
        <dbReference type="ARBA" id="ARBA00022755"/>
    </source>
</evidence>
<comment type="pathway">
    <text evidence="13 19">Purine metabolism; XMP biosynthesis via de novo pathway; XMP from IMP: step 1/1.</text>
</comment>
<dbReference type="EMBL" id="JUFZ01000102">
    <property type="protein sequence ID" value="KIC06475.1"/>
    <property type="molecule type" value="Genomic_DNA"/>
</dbReference>
<proteinExistence type="inferred from homology"/>
<dbReference type="InterPro" id="IPR001093">
    <property type="entry name" value="IMP_DH_GMPRt"/>
</dbReference>
<keyword evidence="5" id="KW-0677">Repeat</keyword>
<comment type="function">
    <text evidence="13">Catalyzes the conversion of inosine 5'-phosphate (IMP) to xanthosine 5'-phosphate (XMP), the first committed and rate-limiting step in the de novo synthesis of guanine nucleotides, and therefore plays an important role in the regulation of cell growth.</text>
</comment>
<dbReference type="Proteomes" id="UP000031390">
    <property type="component" value="Unassembled WGS sequence"/>
</dbReference>
<dbReference type="GO" id="GO:0006177">
    <property type="term" value="P:GMP biosynthetic process"/>
    <property type="evidence" value="ECO:0007669"/>
    <property type="project" value="UniProtKB-UniRule"/>
</dbReference>
<evidence type="ECO:0000313" key="23">
    <source>
        <dbReference type="Proteomes" id="UP000031390"/>
    </source>
</evidence>
<evidence type="ECO:0000256" key="17">
    <source>
        <dbReference type="PROSITE-ProRule" id="PRU00703"/>
    </source>
</evidence>
<evidence type="ECO:0000256" key="15">
    <source>
        <dbReference type="PIRSR" id="PIRSR000130-3"/>
    </source>
</evidence>
<accession>A0A0C1GIU5</accession>
<keyword evidence="6 13" id="KW-0332">GMP biosynthesis</keyword>
<dbReference type="FunFam" id="3.20.20.70:FF:000003">
    <property type="entry name" value="GMP reductase"/>
    <property type="match status" value="1"/>
</dbReference>
<feature type="binding site" evidence="13">
    <location>
        <position position="416"/>
    </location>
    <ligand>
        <name>IMP</name>
        <dbReference type="ChEBI" id="CHEBI:58053"/>
    </ligand>
</feature>
<evidence type="ECO:0000256" key="4">
    <source>
        <dbReference type="ARBA" id="ARBA00022723"/>
    </source>
</evidence>
<comment type="catalytic activity">
    <reaction evidence="12 13 19">
        <text>IMP + NAD(+) + H2O = XMP + NADH + H(+)</text>
        <dbReference type="Rhea" id="RHEA:11708"/>
        <dbReference type="ChEBI" id="CHEBI:15377"/>
        <dbReference type="ChEBI" id="CHEBI:15378"/>
        <dbReference type="ChEBI" id="CHEBI:57464"/>
        <dbReference type="ChEBI" id="CHEBI:57540"/>
        <dbReference type="ChEBI" id="CHEBI:57945"/>
        <dbReference type="ChEBI" id="CHEBI:58053"/>
        <dbReference type="EC" id="1.1.1.205"/>
    </reaction>
</comment>
<feature type="binding site" evidence="13 15">
    <location>
        <begin position="298"/>
        <end position="300"/>
    </location>
    <ligand>
        <name>NAD(+)</name>
        <dbReference type="ChEBI" id="CHEBI:57540"/>
    </ligand>
</feature>
<keyword evidence="4 13" id="KW-0479">Metal-binding</keyword>
<dbReference type="GO" id="GO:0003938">
    <property type="term" value="F:IMP dehydrogenase activity"/>
    <property type="evidence" value="ECO:0007669"/>
    <property type="project" value="UniProtKB-UniRule"/>
</dbReference>
<dbReference type="PANTHER" id="PTHR11911">
    <property type="entry name" value="INOSINE-5-MONOPHOSPHATE DEHYDROGENASE RELATED"/>
    <property type="match status" value="1"/>
</dbReference>
<evidence type="ECO:0000256" key="9">
    <source>
        <dbReference type="ARBA" id="ARBA00023002"/>
    </source>
</evidence>
<evidence type="ECO:0000256" key="8">
    <source>
        <dbReference type="ARBA" id="ARBA00022958"/>
    </source>
</evidence>
<evidence type="ECO:0000256" key="3">
    <source>
        <dbReference type="ARBA" id="ARBA00011881"/>
    </source>
</evidence>
<comment type="cofactor">
    <cofactor evidence="1 13">
        <name>K(+)</name>
        <dbReference type="ChEBI" id="CHEBI:29103"/>
    </cofactor>
</comment>
<feature type="binding site" evidence="13">
    <location>
        <position position="248"/>
    </location>
    <ligand>
        <name>NAD(+)</name>
        <dbReference type="ChEBI" id="CHEBI:57540"/>
    </ligand>
</feature>
<evidence type="ECO:0000256" key="19">
    <source>
        <dbReference type="RuleBase" id="RU003928"/>
    </source>
</evidence>
<reference evidence="22 24" key="2">
    <citation type="submission" date="2022-03" db="EMBL/GenBank/DDBJ databases">
        <title>Genome sequencing of Morococcus cerebrosus.</title>
        <authorList>
            <person name="Baek M.-G."/>
            <person name="Yi H."/>
        </authorList>
    </citation>
    <scope>NUCLEOTIDE SEQUENCE [LARGE SCALE GENOMIC DNA]</scope>
    <source>
        <strain evidence="22 24">CIP 81.93</strain>
    </source>
</reference>
<dbReference type="EMBL" id="CP094242">
    <property type="protein sequence ID" value="UNV88276.1"/>
    <property type="molecule type" value="Genomic_DNA"/>
</dbReference>
<dbReference type="InterPro" id="IPR046342">
    <property type="entry name" value="CBS_dom_sf"/>
</dbReference>
<evidence type="ECO:0000256" key="1">
    <source>
        <dbReference type="ARBA" id="ARBA00001958"/>
    </source>
</evidence>
<dbReference type="EC" id="1.1.1.205" evidence="13 19"/>
<sequence>MRIVEKAYTFDDVLLVPAHSTVLPRDVKLQTKLTREITLNLPLLSAAMDTVTEARLAISMAQEGGIGIIHKNMTSEMQARAVSKVKRHESGVVKDPVTVAPTALIRDVLEMRAQRKRKMSGLPVVENGKVVGIVTNRDLRFENRVDLPVSAIMTPRDRLVTVPEGTSIDEAREIMHAHKVERVLVLNDQDELKGLITVKDILKTTEFPNASKDAEGRLRVGAAVGTGGDTEERVKALVEAGVDVIVVDTAHGHSQGVIDRVRWVKETYPHIQVIGGNIATAQAALDLVAAGADAVKVGIGPGSICTTRIVAGVGVPQLTAIHNVSEALKGTGVPLIADGGIRFSGDIAKALAAGAYSVMLGGMFAGTEEAPGEIELYQGRSYKSYRGMGSLGAMSQGSADRYFQDKTDSTDKYVPEGIEGRVPYKGPIVNIIHQLTGGLRSSMGYLGCANIAEMHEKAEFVEITSAGMSESHVHDVQITKEAPNYHR</sequence>
<dbReference type="PATRIC" id="fig|1056807.3.peg.2019"/>
<comment type="similarity">
    <text evidence="2 13 18">Belongs to the IMPDH/GMPR family.</text>
</comment>
<dbReference type="PROSITE" id="PS51371">
    <property type="entry name" value="CBS"/>
    <property type="match status" value="2"/>
</dbReference>
<dbReference type="Proteomes" id="UP000829504">
    <property type="component" value="Chromosome"/>
</dbReference>
<protein>
    <recommendedName>
        <fullName evidence="13 19">Inosine-5'-monophosphate dehydrogenase</fullName>
        <shortName evidence="13">IMP dehydrogenase</shortName>
        <shortName evidence="13">IMPD</shortName>
        <shortName evidence="13">IMPDH</shortName>
        <ecNumber evidence="13 19">1.1.1.205</ecNumber>
    </recommendedName>
</protein>
<dbReference type="Pfam" id="PF00478">
    <property type="entry name" value="IMPDH"/>
    <property type="match status" value="1"/>
</dbReference>
<keyword evidence="24" id="KW-1185">Reference proteome</keyword>
<evidence type="ECO:0000313" key="24">
    <source>
        <dbReference type="Proteomes" id="UP000829504"/>
    </source>
</evidence>
<feature type="binding site" evidence="13">
    <location>
        <position position="303"/>
    </location>
    <ligand>
        <name>IMP</name>
        <dbReference type="ChEBI" id="CHEBI:58053"/>
    </ligand>
</feature>
<feature type="binding site" evidence="13">
    <location>
        <begin position="361"/>
        <end position="362"/>
    </location>
    <ligand>
        <name>IMP</name>
        <dbReference type="ChEBI" id="CHEBI:58053"/>
    </ligand>
</feature>
<gene>
    <name evidence="13 22" type="primary">guaB</name>
    <name evidence="21" type="ORF">MCC93_21040</name>
    <name evidence="22" type="ORF">MON37_04965</name>
</gene>
<feature type="binding site" evidence="15">
    <location>
        <begin position="248"/>
        <end position="250"/>
    </location>
    <ligand>
        <name>NAD(+)</name>
        <dbReference type="ChEBI" id="CHEBI:57540"/>
    </ligand>
</feature>
<evidence type="ECO:0000256" key="12">
    <source>
        <dbReference type="ARBA" id="ARBA00048028"/>
    </source>
</evidence>
<dbReference type="CDD" id="cd04601">
    <property type="entry name" value="CBS_pair_IMPDH"/>
    <property type="match status" value="1"/>
</dbReference>
<evidence type="ECO:0000256" key="16">
    <source>
        <dbReference type="PIRSR" id="PIRSR000130-4"/>
    </source>
</evidence>
<dbReference type="PANTHER" id="PTHR11911:SF111">
    <property type="entry name" value="INOSINE-5'-MONOPHOSPHATE DEHYDROGENASE"/>
    <property type="match status" value="1"/>
</dbReference>
<dbReference type="GO" id="GO:0046872">
    <property type="term" value="F:metal ion binding"/>
    <property type="evidence" value="ECO:0007669"/>
    <property type="project" value="UniProtKB-UniRule"/>
</dbReference>
<dbReference type="GO" id="GO:0006183">
    <property type="term" value="P:GTP biosynthetic process"/>
    <property type="evidence" value="ECO:0007669"/>
    <property type="project" value="TreeGrafter"/>
</dbReference>
<keyword evidence="9 13" id="KW-0560">Oxidoreductase</keyword>
<dbReference type="SUPFAM" id="SSF54631">
    <property type="entry name" value="CBS-domain pair"/>
    <property type="match status" value="1"/>
</dbReference>
<keyword evidence="11 17" id="KW-0129">CBS domain</keyword>
<feature type="binding site" evidence="13">
    <location>
        <position position="471"/>
    </location>
    <ligand>
        <name>K(+)</name>
        <dbReference type="ChEBI" id="CHEBI:29103"/>
        <note>ligand shared between two tetrameric partners</note>
    </ligand>
</feature>
<evidence type="ECO:0000259" key="20">
    <source>
        <dbReference type="PROSITE" id="PS51371"/>
    </source>
</evidence>
<dbReference type="PIRSF" id="PIRSF000130">
    <property type="entry name" value="IMPDH"/>
    <property type="match status" value="1"/>
</dbReference>
<dbReference type="RefSeq" id="WP_039409351.1">
    <property type="nucleotide sequence ID" value="NZ_CP094242.1"/>
</dbReference>
<evidence type="ECO:0000256" key="5">
    <source>
        <dbReference type="ARBA" id="ARBA00022737"/>
    </source>
</evidence>
<evidence type="ECO:0000256" key="6">
    <source>
        <dbReference type="ARBA" id="ARBA00022749"/>
    </source>
</evidence>
<evidence type="ECO:0000256" key="14">
    <source>
        <dbReference type="PIRSR" id="PIRSR000130-1"/>
    </source>
</evidence>
<feature type="binding site" description="in other chain" evidence="13 16">
    <location>
        <position position="305"/>
    </location>
    <ligand>
        <name>K(+)</name>
        <dbReference type="ChEBI" id="CHEBI:29103"/>
        <note>ligand shared between two tetrameric partners</note>
    </ligand>
</feature>
<evidence type="ECO:0000256" key="18">
    <source>
        <dbReference type="RuleBase" id="RU003927"/>
    </source>
</evidence>
<dbReference type="NCBIfam" id="TIGR01302">
    <property type="entry name" value="IMP_dehydrog"/>
    <property type="match status" value="1"/>
</dbReference>
<dbReference type="SMART" id="SM01240">
    <property type="entry name" value="IMPDH"/>
    <property type="match status" value="1"/>
</dbReference>
<dbReference type="InterPro" id="IPR005990">
    <property type="entry name" value="IMP_DH"/>
</dbReference>
<evidence type="ECO:0000256" key="13">
    <source>
        <dbReference type="HAMAP-Rule" id="MF_01964"/>
    </source>
</evidence>
<evidence type="ECO:0000256" key="11">
    <source>
        <dbReference type="ARBA" id="ARBA00023122"/>
    </source>
</evidence>
<evidence type="ECO:0000256" key="2">
    <source>
        <dbReference type="ARBA" id="ARBA00005502"/>
    </source>
</evidence>
<organism evidence="21 23">
    <name type="scientific">Morococcus cerebrosus</name>
    <dbReference type="NCBI Taxonomy" id="1056807"/>
    <lineage>
        <taxon>Bacteria</taxon>
        <taxon>Pseudomonadati</taxon>
        <taxon>Pseudomonadota</taxon>
        <taxon>Betaproteobacteria</taxon>
        <taxon>Neisseriales</taxon>
        <taxon>Neisseriaceae</taxon>
        <taxon>Morococcus</taxon>
    </lineage>
</organism>
<dbReference type="PROSITE" id="PS00487">
    <property type="entry name" value="IMP_DH_GMP_RED"/>
    <property type="match status" value="1"/>
</dbReference>
<evidence type="ECO:0000256" key="10">
    <source>
        <dbReference type="ARBA" id="ARBA00023027"/>
    </source>
</evidence>
<name>A0A0C1GIU5_9NEIS</name>
<keyword evidence="7 13" id="KW-0658">Purine biosynthesis</keyword>
<keyword evidence="8 13" id="KW-0630">Potassium</keyword>
<feature type="active site" description="Thioimidate intermediate" evidence="13 14">
    <location>
        <position position="305"/>
    </location>
</feature>
<feature type="binding site" evidence="13">
    <location>
        <begin position="338"/>
        <end position="340"/>
    </location>
    <ligand>
        <name>IMP</name>
        <dbReference type="ChEBI" id="CHEBI:58053"/>
    </ligand>
</feature>
<feature type="binding site" description="in other chain" evidence="13 16">
    <location>
        <position position="302"/>
    </location>
    <ligand>
        <name>K(+)</name>
        <dbReference type="ChEBI" id="CHEBI:29103"/>
        <note>ligand shared between two tetrameric partners</note>
    </ligand>
</feature>
<comment type="activity regulation">
    <text evidence="13">Mycophenolic acid (MPA) is a non-competitive inhibitor that prevents formation of the closed enzyme conformation by binding to the same site as the amobile flap. In contrast, mizoribine monophosphate (MZP) is a competitive inhibitor that induces the closed conformation. MPA is a potent inhibitor of mammalian IMPDHs but a poor inhibitor of the bacterial enzymes. MZP is a more potent inhibitor of bacterial IMPDH.</text>
</comment>
<dbReference type="Gene3D" id="3.20.20.70">
    <property type="entry name" value="Aldolase class I"/>
    <property type="match status" value="1"/>
</dbReference>
<feature type="binding site" description="in other chain" evidence="13 16">
    <location>
        <position position="300"/>
    </location>
    <ligand>
        <name>K(+)</name>
        <dbReference type="ChEBI" id="CHEBI:29103"/>
        <note>ligand shared between two tetrameric partners</note>
    </ligand>
</feature>
<feature type="domain" description="CBS" evidence="20">
    <location>
        <begin position="153"/>
        <end position="211"/>
    </location>
</feature>
<feature type="binding site" evidence="13">
    <location>
        <position position="470"/>
    </location>
    <ligand>
        <name>K(+)</name>
        <dbReference type="ChEBI" id="CHEBI:29103"/>
        <note>ligand shared between two tetrameric partners</note>
    </ligand>
</feature>
<dbReference type="Pfam" id="PF00571">
    <property type="entry name" value="CBS"/>
    <property type="match status" value="2"/>
</dbReference>
<dbReference type="SMART" id="SM00116">
    <property type="entry name" value="CBS"/>
    <property type="match status" value="2"/>
</dbReference>
<dbReference type="SUPFAM" id="SSF51412">
    <property type="entry name" value="Inosine monophosphate dehydrogenase (IMPDH)"/>
    <property type="match status" value="1"/>
</dbReference>
<dbReference type="HAMAP" id="MF_01964">
    <property type="entry name" value="IMPDH"/>
    <property type="match status" value="1"/>
</dbReference>
<feature type="binding site" evidence="13">
    <location>
        <begin position="385"/>
        <end position="389"/>
    </location>
    <ligand>
        <name>IMP</name>
        <dbReference type="ChEBI" id="CHEBI:58053"/>
    </ligand>
</feature>
<comment type="caution">
    <text evidence="13">Lacks conserved residue(s) required for the propagation of feature annotation.</text>
</comment>
<evidence type="ECO:0000313" key="21">
    <source>
        <dbReference type="EMBL" id="KIC06475.1"/>
    </source>
</evidence>